<dbReference type="Pfam" id="PF03979">
    <property type="entry name" value="Sigma70_r1_1"/>
    <property type="match status" value="1"/>
</dbReference>
<dbReference type="AlphaFoldDB" id="A0A1G2F3A5"/>
<dbReference type="Pfam" id="PF04545">
    <property type="entry name" value="Sigma70_r4"/>
    <property type="match status" value="1"/>
</dbReference>
<dbReference type="InterPro" id="IPR007630">
    <property type="entry name" value="RNA_pol_sigma70_r4"/>
</dbReference>
<evidence type="ECO:0000259" key="7">
    <source>
        <dbReference type="PROSITE" id="PS00716"/>
    </source>
</evidence>
<evidence type="ECO:0000259" key="6">
    <source>
        <dbReference type="PROSITE" id="PS00715"/>
    </source>
</evidence>
<dbReference type="GO" id="GO:0006352">
    <property type="term" value="P:DNA-templated transcription initiation"/>
    <property type="evidence" value="ECO:0007669"/>
    <property type="project" value="InterPro"/>
</dbReference>
<dbReference type="SUPFAM" id="SSF88659">
    <property type="entry name" value="Sigma3 and sigma4 domains of RNA polymerase sigma factors"/>
    <property type="match status" value="2"/>
</dbReference>
<dbReference type="PANTHER" id="PTHR30603:SF47">
    <property type="entry name" value="RNA POLYMERASE SIGMA FACTOR SIGD, CHLOROPLASTIC"/>
    <property type="match status" value="1"/>
</dbReference>
<dbReference type="Gene3D" id="1.10.601.10">
    <property type="entry name" value="RNA Polymerase Primary Sigma Factor"/>
    <property type="match status" value="2"/>
</dbReference>
<dbReference type="PRINTS" id="PR00046">
    <property type="entry name" value="SIGMA70FCT"/>
</dbReference>
<dbReference type="GO" id="GO:0003677">
    <property type="term" value="F:DNA binding"/>
    <property type="evidence" value="ECO:0007669"/>
    <property type="project" value="UniProtKB-KW"/>
</dbReference>
<evidence type="ECO:0000256" key="5">
    <source>
        <dbReference type="RuleBase" id="RU362124"/>
    </source>
</evidence>
<dbReference type="InterPro" id="IPR007127">
    <property type="entry name" value="RNA_pol_sigma_70_r1_1"/>
</dbReference>
<dbReference type="InterPro" id="IPR050239">
    <property type="entry name" value="Sigma-70_RNA_pol_init_factors"/>
</dbReference>
<dbReference type="Gene3D" id="1.10.10.10">
    <property type="entry name" value="Winged helix-like DNA-binding domain superfamily/Winged helix DNA-binding domain"/>
    <property type="match status" value="2"/>
</dbReference>
<reference evidence="8 9" key="1">
    <citation type="journal article" date="2016" name="Nat. Commun.">
        <title>Thousands of microbial genomes shed light on interconnected biogeochemical processes in an aquifer system.</title>
        <authorList>
            <person name="Anantharaman K."/>
            <person name="Brown C.T."/>
            <person name="Hug L.A."/>
            <person name="Sharon I."/>
            <person name="Castelle C.J."/>
            <person name="Probst A.J."/>
            <person name="Thomas B.C."/>
            <person name="Singh A."/>
            <person name="Wilkins M.J."/>
            <person name="Karaoz U."/>
            <person name="Brodie E.L."/>
            <person name="Williams K.H."/>
            <person name="Hubbard S.S."/>
            <person name="Banfield J.F."/>
        </authorList>
    </citation>
    <scope>NUCLEOTIDE SEQUENCE [LARGE SCALE GENOMIC DNA]</scope>
</reference>
<dbReference type="PANTHER" id="PTHR30603">
    <property type="entry name" value="RNA POLYMERASE SIGMA FACTOR RPO"/>
    <property type="match status" value="1"/>
</dbReference>
<dbReference type="Gene3D" id="1.10.220.120">
    <property type="entry name" value="Sigma-70 factor, region 1.1"/>
    <property type="match status" value="1"/>
</dbReference>
<dbReference type="STRING" id="1801726.A3H02_00155"/>
<dbReference type="Pfam" id="PF04542">
    <property type="entry name" value="Sigma70_r2"/>
    <property type="match status" value="1"/>
</dbReference>
<organism evidence="8 9">
    <name type="scientific">Candidatus Niyogibacteria bacterium RIFCSPLOWO2_12_FULL_41_13</name>
    <dbReference type="NCBI Taxonomy" id="1801726"/>
    <lineage>
        <taxon>Bacteria</taxon>
        <taxon>Candidatus Niyogiibacteriota</taxon>
    </lineage>
</organism>
<comment type="function">
    <text evidence="5">Sigma factors are initiation factors that promote the attachment of RNA polymerase to specific initiation sites and are then released.</text>
</comment>
<dbReference type="Pfam" id="PF00140">
    <property type="entry name" value="Sigma70_r1_2"/>
    <property type="match status" value="1"/>
</dbReference>
<keyword evidence="3 5" id="KW-0238">DNA-binding</keyword>
<dbReference type="InterPro" id="IPR013325">
    <property type="entry name" value="RNA_pol_sigma_r2"/>
</dbReference>
<dbReference type="CDD" id="cd06171">
    <property type="entry name" value="Sigma70_r4"/>
    <property type="match status" value="1"/>
</dbReference>
<dbReference type="NCBIfam" id="TIGR02937">
    <property type="entry name" value="sigma70-ECF"/>
    <property type="match status" value="1"/>
</dbReference>
<dbReference type="Pfam" id="PF04539">
    <property type="entry name" value="Sigma70_r3"/>
    <property type="match status" value="1"/>
</dbReference>
<dbReference type="InterPro" id="IPR014284">
    <property type="entry name" value="RNA_pol_sigma-70_dom"/>
</dbReference>
<accession>A0A1G2F3A5</accession>
<name>A0A1G2F3A5_9BACT</name>
<feature type="domain" description="RNA polymerase sigma-70" evidence="7">
    <location>
        <begin position="324"/>
        <end position="350"/>
    </location>
</feature>
<dbReference type="InterPro" id="IPR013324">
    <property type="entry name" value="RNA_pol_sigma_r3/r4-like"/>
</dbReference>
<gene>
    <name evidence="8" type="ORF">A3H02_00155</name>
</gene>
<feature type="domain" description="RNA polymerase sigma-70" evidence="6">
    <location>
        <begin position="152"/>
        <end position="165"/>
    </location>
</feature>
<dbReference type="Proteomes" id="UP000176787">
    <property type="component" value="Unassembled WGS sequence"/>
</dbReference>
<keyword evidence="1 5" id="KW-0805">Transcription regulation</keyword>
<dbReference type="InterPro" id="IPR009042">
    <property type="entry name" value="RNA_pol_sigma70_r1_2"/>
</dbReference>
<dbReference type="InterPro" id="IPR000943">
    <property type="entry name" value="RNA_pol_sigma70"/>
</dbReference>
<sequence length="362" mass="42058">MKAGKKEEKLKELIKKGRAKGFVTHGEILTYFPNIEEDILFLEETFEKIRGSNIEIIEEKSPFELEKEKKKSGASAEPEHVMEHLSMDSIQSYLREIGKIKLLTFQEEKDLSKRIEQGDEEAKNKLILANLRLVVSIAKRYLGRSSNLTMLDLIQEGNLGLFRAVEKFDWRRGFKFSTYATWWIRQAITRALADQGKIIRLPVHIVEILSKYQQAVRRLTQELGRDPFIQEIAAEMNLPVEKVRHLQKISQDTISLETPVGEPEEKEEVTIREFVPDEKTLSPEQATSLKFLRDQIKEIISELAPREQKILAMRFGLEDGVSYTLEEVGKEFGVTRERIRQIEMKALEKIKKHKLAYRLEGY</sequence>
<proteinExistence type="inferred from homology"/>
<dbReference type="SUPFAM" id="SSF88946">
    <property type="entry name" value="Sigma2 domain of RNA polymerase sigma factors"/>
    <property type="match status" value="1"/>
</dbReference>
<evidence type="ECO:0000313" key="8">
    <source>
        <dbReference type="EMBL" id="OGZ32574.1"/>
    </source>
</evidence>
<evidence type="ECO:0000256" key="3">
    <source>
        <dbReference type="ARBA" id="ARBA00023125"/>
    </source>
</evidence>
<dbReference type="InterPro" id="IPR007627">
    <property type="entry name" value="RNA_pol_sigma70_r2"/>
</dbReference>
<protein>
    <recommendedName>
        <fullName evidence="5">RNA polymerase sigma factor</fullName>
    </recommendedName>
</protein>
<evidence type="ECO:0000256" key="1">
    <source>
        <dbReference type="ARBA" id="ARBA00023015"/>
    </source>
</evidence>
<dbReference type="EMBL" id="MHMS01000006">
    <property type="protein sequence ID" value="OGZ32574.1"/>
    <property type="molecule type" value="Genomic_DNA"/>
</dbReference>
<evidence type="ECO:0000256" key="2">
    <source>
        <dbReference type="ARBA" id="ARBA00023082"/>
    </source>
</evidence>
<dbReference type="InterPro" id="IPR007624">
    <property type="entry name" value="RNA_pol_sigma70_r3"/>
</dbReference>
<dbReference type="PROSITE" id="PS00716">
    <property type="entry name" value="SIGMA70_2"/>
    <property type="match status" value="1"/>
</dbReference>
<dbReference type="InterPro" id="IPR042189">
    <property type="entry name" value="RNA_pol_sigma_70_r1_1_sf"/>
</dbReference>
<comment type="similarity">
    <text evidence="5">Belongs to the sigma-70 factor family.</text>
</comment>
<evidence type="ECO:0000256" key="4">
    <source>
        <dbReference type="ARBA" id="ARBA00023163"/>
    </source>
</evidence>
<dbReference type="InterPro" id="IPR036388">
    <property type="entry name" value="WH-like_DNA-bd_sf"/>
</dbReference>
<keyword evidence="2 5" id="KW-0731">Sigma factor</keyword>
<dbReference type="GO" id="GO:0016987">
    <property type="term" value="F:sigma factor activity"/>
    <property type="evidence" value="ECO:0007669"/>
    <property type="project" value="UniProtKB-KW"/>
</dbReference>
<keyword evidence="4 5" id="KW-0804">Transcription</keyword>
<dbReference type="PROSITE" id="PS00715">
    <property type="entry name" value="SIGMA70_1"/>
    <property type="match status" value="1"/>
</dbReference>
<comment type="caution">
    <text evidence="8">The sequence shown here is derived from an EMBL/GenBank/DDBJ whole genome shotgun (WGS) entry which is preliminary data.</text>
</comment>
<dbReference type="FunFam" id="1.10.601.10:FF:000001">
    <property type="entry name" value="RNA polymerase sigma factor SigA"/>
    <property type="match status" value="1"/>
</dbReference>
<evidence type="ECO:0000313" key="9">
    <source>
        <dbReference type="Proteomes" id="UP000176787"/>
    </source>
</evidence>